<evidence type="ECO:0000256" key="1">
    <source>
        <dbReference type="ARBA" id="ARBA00023125"/>
    </source>
</evidence>
<evidence type="ECO:0000313" key="4">
    <source>
        <dbReference type="EMBL" id="MBM7415466.1"/>
    </source>
</evidence>
<evidence type="ECO:0000259" key="3">
    <source>
        <dbReference type="PROSITE" id="PS50977"/>
    </source>
</evidence>
<dbReference type="EMBL" id="JAFBBK010000001">
    <property type="protein sequence ID" value="MBM7415466.1"/>
    <property type="molecule type" value="Genomic_DNA"/>
</dbReference>
<name>A0ABS2KU41_9NOCA</name>
<dbReference type="Pfam" id="PF00440">
    <property type="entry name" value="TetR_N"/>
    <property type="match status" value="1"/>
</dbReference>
<evidence type="ECO:0000313" key="5">
    <source>
        <dbReference type="Proteomes" id="UP000703038"/>
    </source>
</evidence>
<protein>
    <submittedName>
        <fullName evidence="4">AcrR family transcriptional regulator</fullName>
    </submittedName>
</protein>
<proteinExistence type="predicted"/>
<dbReference type="InterPro" id="IPR001647">
    <property type="entry name" value="HTH_TetR"/>
</dbReference>
<organism evidence="4 5">
    <name type="scientific">Rhodococcoides corynebacterioides</name>
    <dbReference type="NCBI Taxonomy" id="53972"/>
    <lineage>
        <taxon>Bacteria</taxon>
        <taxon>Bacillati</taxon>
        <taxon>Actinomycetota</taxon>
        <taxon>Actinomycetes</taxon>
        <taxon>Mycobacteriales</taxon>
        <taxon>Nocardiaceae</taxon>
        <taxon>Rhodococcoides</taxon>
    </lineage>
</organism>
<feature type="DNA-binding region" description="H-T-H motif" evidence="2">
    <location>
        <begin position="29"/>
        <end position="48"/>
    </location>
</feature>
<keyword evidence="5" id="KW-1185">Reference proteome</keyword>
<dbReference type="PROSITE" id="PS50977">
    <property type="entry name" value="HTH_TETR_2"/>
    <property type="match status" value="1"/>
</dbReference>
<dbReference type="InterPro" id="IPR009057">
    <property type="entry name" value="Homeodomain-like_sf"/>
</dbReference>
<sequence length="211" mass="22470">MPRPRLHDLDALMDAAETLAVDSGASAVTIRAMSERTSVSNGAIYHAFGSRAGLLGRVWVRDARRMLTLQNDAVTTALEHRTGRDSAVRAVVAAADAPAAFLAESPVAARFLMTVSRRELLGTDDLPDEVAADLRTLDETLVALLVQLARALWNRADRESVAVVEDCVVGLPTALLLRGTRSPDTAARERLAAAVRGVLALPPPTTRKASS</sequence>
<comment type="caution">
    <text evidence="4">The sequence shown here is derived from an EMBL/GenBank/DDBJ whole genome shotgun (WGS) entry which is preliminary data.</text>
</comment>
<keyword evidence="1 2" id="KW-0238">DNA-binding</keyword>
<accession>A0ABS2KU41</accession>
<evidence type="ECO:0000256" key="2">
    <source>
        <dbReference type="PROSITE-ProRule" id="PRU00335"/>
    </source>
</evidence>
<dbReference type="SUPFAM" id="SSF46689">
    <property type="entry name" value="Homeodomain-like"/>
    <property type="match status" value="1"/>
</dbReference>
<dbReference type="RefSeq" id="WP_204868509.1">
    <property type="nucleotide sequence ID" value="NZ_JAFBBK010000001.1"/>
</dbReference>
<dbReference type="Gene3D" id="1.10.357.10">
    <property type="entry name" value="Tetracycline Repressor, domain 2"/>
    <property type="match status" value="1"/>
</dbReference>
<dbReference type="Proteomes" id="UP000703038">
    <property type="component" value="Unassembled WGS sequence"/>
</dbReference>
<gene>
    <name evidence="4" type="ORF">JOE42_002199</name>
</gene>
<reference evidence="4 5" key="1">
    <citation type="submission" date="2021-01" db="EMBL/GenBank/DDBJ databases">
        <title>Genomics of switchgrass bacterial isolates.</title>
        <authorList>
            <person name="Shade A."/>
        </authorList>
    </citation>
    <scope>NUCLEOTIDE SEQUENCE [LARGE SCALE GENOMIC DNA]</scope>
    <source>
        <strain evidence="4 5">PvP111</strain>
    </source>
</reference>
<feature type="domain" description="HTH tetR-type" evidence="3">
    <location>
        <begin position="6"/>
        <end position="66"/>
    </location>
</feature>